<sequence>MPRQQQACRRSSRSPTVEARGAGARPAGQGPGRWVSSRTSTSASAPSARQTAACARFAASPPPPGQGLSSRLPLVASTLPRDQEDSNFGGETVPPHCCCVKNHAGFWLEVVMGLHCYKIHPCLGWLLVSRFL</sequence>
<evidence type="ECO:0000256" key="1">
    <source>
        <dbReference type="SAM" id="MobiDB-lite"/>
    </source>
</evidence>
<feature type="region of interest" description="Disordered" evidence="1">
    <location>
        <begin position="1"/>
        <end position="88"/>
    </location>
</feature>
<proteinExistence type="predicted"/>
<evidence type="ECO:0000313" key="3">
    <source>
        <dbReference type="Proteomes" id="UP000000768"/>
    </source>
</evidence>
<keyword evidence="3" id="KW-1185">Reference proteome</keyword>
<gene>
    <name evidence="2" type="ORF">SORBI_3001G211750</name>
</gene>
<name>A0A1Z5S710_SORBI</name>
<organism evidence="2 3">
    <name type="scientific">Sorghum bicolor</name>
    <name type="common">Sorghum</name>
    <name type="synonym">Sorghum vulgare</name>
    <dbReference type="NCBI Taxonomy" id="4558"/>
    <lineage>
        <taxon>Eukaryota</taxon>
        <taxon>Viridiplantae</taxon>
        <taxon>Streptophyta</taxon>
        <taxon>Embryophyta</taxon>
        <taxon>Tracheophyta</taxon>
        <taxon>Spermatophyta</taxon>
        <taxon>Magnoliopsida</taxon>
        <taxon>Liliopsida</taxon>
        <taxon>Poales</taxon>
        <taxon>Poaceae</taxon>
        <taxon>PACMAD clade</taxon>
        <taxon>Panicoideae</taxon>
        <taxon>Andropogonodae</taxon>
        <taxon>Andropogoneae</taxon>
        <taxon>Sorghinae</taxon>
        <taxon>Sorghum</taxon>
    </lineage>
</organism>
<dbReference type="Gramene" id="OQU91596">
    <property type="protein sequence ID" value="OQU91596"/>
    <property type="gene ID" value="SORBI_3001G211750"/>
</dbReference>
<reference evidence="3" key="2">
    <citation type="journal article" date="2018" name="Plant J.">
        <title>The Sorghum bicolor reference genome: improved assembly, gene annotations, a transcriptome atlas, and signatures of genome organization.</title>
        <authorList>
            <person name="McCormick R.F."/>
            <person name="Truong S.K."/>
            <person name="Sreedasyam A."/>
            <person name="Jenkins J."/>
            <person name="Shu S."/>
            <person name="Sims D."/>
            <person name="Kennedy M."/>
            <person name="Amirebrahimi M."/>
            <person name="Weers B.D."/>
            <person name="McKinley B."/>
            <person name="Mattison A."/>
            <person name="Morishige D.T."/>
            <person name="Grimwood J."/>
            <person name="Schmutz J."/>
            <person name="Mullet J.E."/>
        </authorList>
    </citation>
    <scope>NUCLEOTIDE SEQUENCE [LARGE SCALE GENOMIC DNA]</scope>
    <source>
        <strain evidence="3">cv. BTx623</strain>
    </source>
</reference>
<protein>
    <submittedName>
        <fullName evidence="2">Uncharacterized protein</fullName>
    </submittedName>
</protein>
<dbReference type="EMBL" id="CM000760">
    <property type="protein sequence ID" value="OQU91596.1"/>
    <property type="molecule type" value="Genomic_DNA"/>
</dbReference>
<evidence type="ECO:0000313" key="2">
    <source>
        <dbReference type="EMBL" id="OQU91596.1"/>
    </source>
</evidence>
<feature type="compositionally biased region" description="Low complexity" evidence="1">
    <location>
        <begin position="19"/>
        <end position="59"/>
    </location>
</feature>
<dbReference type="Proteomes" id="UP000000768">
    <property type="component" value="Chromosome 1"/>
</dbReference>
<accession>A0A1Z5S710</accession>
<dbReference type="InParanoid" id="A0A1Z5S710"/>
<reference evidence="2 3" key="1">
    <citation type="journal article" date="2009" name="Nature">
        <title>The Sorghum bicolor genome and the diversification of grasses.</title>
        <authorList>
            <person name="Paterson A.H."/>
            <person name="Bowers J.E."/>
            <person name="Bruggmann R."/>
            <person name="Dubchak I."/>
            <person name="Grimwood J."/>
            <person name="Gundlach H."/>
            <person name="Haberer G."/>
            <person name="Hellsten U."/>
            <person name="Mitros T."/>
            <person name="Poliakov A."/>
            <person name="Schmutz J."/>
            <person name="Spannagl M."/>
            <person name="Tang H."/>
            <person name="Wang X."/>
            <person name="Wicker T."/>
            <person name="Bharti A.K."/>
            <person name="Chapman J."/>
            <person name="Feltus F.A."/>
            <person name="Gowik U."/>
            <person name="Grigoriev I.V."/>
            <person name="Lyons E."/>
            <person name="Maher C.A."/>
            <person name="Martis M."/>
            <person name="Narechania A."/>
            <person name="Otillar R.P."/>
            <person name="Penning B.W."/>
            <person name="Salamov A.A."/>
            <person name="Wang Y."/>
            <person name="Zhang L."/>
            <person name="Carpita N.C."/>
            <person name="Freeling M."/>
            <person name="Gingle A.R."/>
            <person name="Hash C.T."/>
            <person name="Keller B."/>
            <person name="Klein P."/>
            <person name="Kresovich S."/>
            <person name="McCann M.C."/>
            <person name="Ming R."/>
            <person name="Peterson D.G."/>
            <person name="Mehboob-ur-Rahman"/>
            <person name="Ware D."/>
            <person name="Westhoff P."/>
            <person name="Mayer K.F."/>
            <person name="Messing J."/>
            <person name="Rokhsar D.S."/>
        </authorList>
    </citation>
    <scope>NUCLEOTIDE SEQUENCE [LARGE SCALE GENOMIC DNA]</scope>
    <source>
        <strain evidence="3">cv. BTx623</strain>
    </source>
</reference>
<dbReference type="AlphaFoldDB" id="A0A1Z5S710"/>